<dbReference type="GO" id="GO:0003700">
    <property type="term" value="F:DNA-binding transcription factor activity"/>
    <property type="evidence" value="ECO:0007669"/>
    <property type="project" value="InterPro"/>
</dbReference>
<evidence type="ECO:0000313" key="5">
    <source>
        <dbReference type="EMBL" id="KGQ70110.1"/>
    </source>
</evidence>
<keyword evidence="3" id="KW-0804">Transcription</keyword>
<dbReference type="PROSITE" id="PS51000">
    <property type="entry name" value="HTH_DEOR_2"/>
    <property type="match status" value="1"/>
</dbReference>
<proteinExistence type="predicted"/>
<dbReference type="NCBIfam" id="NF007961">
    <property type="entry name" value="PRK10681.1"/>
    <property type="match status" value="1"/>
</dbReference>
<feature type="domain" description="HTH deoR-type" evidence="4">
    <location>
        <begin position="5"/>
        <end position="57"/>
    </location>
</feature>
<dbReference type="AlphaFoldDB" id="A0A0A3ASS0"/>
<dbReference type="PANTHER" id="PTHR30363">
    <property type="entry name" value="HTH-TYPE TRANSCRIPTIONAL REGULATOR SRLR-RELATED"/>
    <property type="match status" value="1"/>
</dbReference>
<keyword evidence="1" id="KW-0805">Transcription regulation</keyword>
<evidence type="ECO:0000256" key="1">
    <source>
        <dbReference type="ARBA" id="ARBA00023015"/>
    </source>
</evidence>
<dbReference type="Proteomes" id="UP000030380">
    <property type="component" value="Unassembled WGS sequence"/>
</dbReference>
<dbReference type="InterPro" id="IPR050313">
    <property type="entry name" value="Carb_Metab_HTH_regulators"/>
</dbReference>
<dbReference type="PROSITE" id="PS00894">
    <property type="entry name" value="HTH_DEOR_1"/>
    <property type="match status" value="1"/>
</dbReference>
<dbReference type="Pfam" id="PF08220">
    <property type="entry name" value="HTH_DeoR"/>
    <property type="match status" value="1"/>
</dbReference>
<sequence>MDSKTNSRIQQLEFLLKQMDKIHLRDAAAILNVSEMTIRRDLGSEPGSLVLLGGYIVKDPQRLNENGYFIFEQQSKNIAQKMQIGKLAAEQIREGDVVFFDCGSTIPFIASQISDSLAFTALCCSINTFMVLQEKSRCNLILCGGYYSRDNSFLDAVTLQNELDVVCPNKAFISAAGVHHQKGVTCFNFNEARVKVKAMHKSQHSTLVFDDSKINKIQQAYIGEIDQFDQIICNASLPAEFAQTALPPLISKS</sequence>
<dbReference type="STRING" id="505317.OA57_08610"/>
<dbReference type="InterPro" id="IPR001034">
    <property type="entry name" value="DeoR_HTH"/>
</dbReference>
<evidence type="ECO:0000313" key="6">
    <source>
        <dbReference type="Proteomes" id="UP000030380"/>
    </source>
</evidence>
<keyword evidence="6" id="KW-1185">Reference proteome</keyword>
<dbReference type="OrthoDB" id="9797223at2"/>
<dbReference type="SMART" id="SM01134">
    <property type="entry name" value="DeoRC"/>
    <property type="match status" value="1"/>
</dbReference>
<dbReference type="EMBL" id="JSUM01000013">
    <property type="protein sequence ID" value="KGQ70110.1"/>
    <property type="molecule type" value="Genomic_DNA"/>
</dbReference>
<dbReference type="InterPro" id="IPR014036">
    <property type="entry name" value="DeoR-like_C"/>
</dbReference>
<keyword evidence="2" id="KW-0238">DNA-binding</keyword>
<comment type="caution">
    <text evidence="5">The sequence shown here is derived from an EMBL/GenBank/DDBJ whole genome shotgun (WGS) entry which is preliminary data.</text>
</comment>
<reference evidence="5 6" key="1">
    <citation type="submission" date="2014-11" db="EMBL/GenBank/DDBJ databases">
        <title>Draft genome sequence of Chelonobacter oris 1662T, associated with respiratory disease in Hermann's Tortoises.</title>
        <authorList>
            <person name="Kudirkiene E."/>
            <person name="Hansen M.J."/>
            <person name="Bojesen A.M."/>
        </authorList>
    </citation>
    <scope>NUCLEOTIDE SEQUENCE [LARGE SCALE GENOMIC DNA]</scope>
    <source>
        <strain evidence="5 6">1662</strain>
    </source>
</reference>
<dbReference type="SMART" id="SM00420">
    <property type="entry name" value="HTH_DEOR"/>
    <property type="match status" value="1"/>
</dbReference>
<protein>
    <submittedName>
        <fullName evidence="5">Transcriptional regulator</fullName>
    </submittedName>
</protein>
<organism evidence="5 6">
    <name type="scientific">Chelonobacter oris</name>
    <dbReference type="NCBI Taxonomy" id="505317"/>
    <lineage>
        <taxon>Bacteria</taxon>
        <taxon>Pseudomonadati</taxon>
        <taxon>Pseudomonadota</taxon>
        <taxon>Gammaproteobacteria</taxon>
        <taxon>Pasteurellales</taxon>
        <taxon>Pasteurellaceae</taxon>
        <taxon>Chelonobacter</taxon>
    </lineage>
</organism>
<accession>A0A0A3ASS0</accession>
<evidence type="ECO:0000256" key="3">
    <source>
        <dbReference type="ARBA" id="ARBA00023163"/>
    </source>
</evidence>
<dbReference type="Pfam" id="PF00455">
    <property type="entry name" value="DeoRC"/>
    <property type="match status" value="1"/>
</dbReference>
<gene>
    <name evidence="5" type="ORF">OA57_08610</name>
</gene>
<dbReference type="PANTHER" id="PTHR30363:SF8">
    <property type="entry name" value="DEOXYRIBOSE OPERON REPRESSOR"/>
    <property type="match status" value="1"/>
</dbReference>
<dbReference type="GO" id="GO:0003677">
    <property type="term" value="F:DNA binding"/>
    <property type="evidence" value="ECO:0007669"/>
    <property type="project" value="UniProtKB-KW"/>
</dbReference>
<name>A0A0A3ASS0_9PAST</name>
<dbReference type="SUPFAM" id="SSF100950">
    <property type="entry name" value="NagB/RpiA/CoA transferase-like"/>
    <property type="match status" value="1"/>
</dbReference>
<evidence type="ECO:0000256" key="2">
    <source>
        <dbReference type="ARBA" id="ARBA00023125"/>
    </source>
</evidence>
<dbReference type="InterPro" id="IPR018356">
    <property type="entry name" value="Tscrpt_reg_HTH_DeoR_CS"/>
</dbReference>
<evidence type="ECO:0000259" key="4">
    <source>
        <dbReference type="PROSITE" id="PS51000"/>
    </source>
</evidence>
<dbReference type="InterPro" id="IPR037171">
    <property type="entry name" value="NagB/RpiA_transferase-like"/>
</dbReference>
<dbReference type="RefSeq" id="WP_034616343.1">
    <property type="nucleotide sequence ID" value="NZ_JSUM01000013.1"/>
</dbReference>